<dbReference type="PANTHER" id="PTHR10196:SF57">
    <property type="entry name" value="XYLULOSE KINASE"/>
    <property type="match status" value="1"/>
</dbReference>
<evidence type="ECO:0000313" key="5">
    <source>
        <dbReference type="EMBL" id="KAJ8970915.1"/>
    </source>
</evidence>
<comment type="caution">
    <text evidence="5">The sequence shown here is derived from an EMBL/GenBank/DDBJ whole genome shotgun (WGS) entry which is preliminary data.</text>
</comment>
<dbReference type="SUPFAM" id="SSF53067">
    <property type="entry name" value="Actin-like ATPase domain"/>
    <property type="match status" value="1"/>
</dbReference>
<keyword evidence="2" id="KW-0808">Transferase</keyword>
<dbReference type="AlphaFoldDB" id="A0AAV8ZVJ8"/>
<keyword evidence="3" id="KW-0418">Kinase</keyword>
<dbReference type="Gene3D" id="3.30.420.40">
    <property type="match status" value="1"/>
</dbReference>
<evidence type="ECO:0000259" key="4">
    <source>
        <dbReference type="Pfam" id="PF02782"/>
    </source>
</evidence>
<name>A0AAV8ZVJ8_9CUCU</name>
<organism evidence="5 6">
    <name type="scientific">Rhamnusium bicolor</name>
    <dbReference type="NCBI Taxonomy" id="1586634"/>
    <lineage>
        <taxon>Eukaryota</taxon>
        <taxon>Metazoa</taxon>
        <taxon>Ecdysozoa</taxon>
        <taxon>Arthropoda</taxon>
        <taxon>Hexapoda</taxon>
        <taxon>Insecta</taxon>
        <taxon>Pterygota</taxon>
        <taxon>Neoptera</taxon>
        <taxon>Endopterygota</taxon>
        <taxon>Coleoptera</taxon>
        <taxon>Polyphaga</taxon>
        <taxon>Cucujiformia</taxon>
        <taxon>Chrysomeloidea</taxon>
        <taxon>Cerambycidae</taxon>
        <taxon>Lepturinae</taxon>
        <taxon>Rhagiini</taxon>
        <taxon>Rhamnusium</taxon>
    </lineage>
</organism>
<gene>
    <name evidence="5" type="ORF">NQ314_000965</name>
</gene>
<dbReference type="Proteomes" id="UP001162156">
    <property type="component" value="Unassembled WGS sequence"/>
</dbReference>
<accession>A0AAV8ZVJ8</accession>
<sequence length="248" mass="27579">MKWFYGMRLDKGWVAVSLGTSDTAFLWLSEPTVVLDGHVLCNPVDKDSYMALLCFKNGSLTRERIRNNCAEGSWDIFNQLLNSTPRGNFGNMGLYFDAQEILPFLQGDYRFTKTTRVCKFTSLEVEVRAVIEGQFIAQRAYAEDFGFKIGKDTKILATGGASENKALLQVLADVFNSPVYVQEAANSAMLGAAYNAKLGLLSKTTSHSEVTSCLPEPELACEPYSDAADIYGPMVERYRSIIHHLLNN</sequence>
<reference evidence="5" key="1">
    <citation type="journal article" date="2023" name="Insect Mol. Biol.">
        <title>Genome sequencing provides insights into the evolution of gene families encoding plant cell wall-degrading enzymes in longhorned beetles.</title>
        <authorList>
            <person name="Shin N.R."/>
            <person name="Okamura Y."/>
            <person name="Kirsch R."/>
            <person name="Pauchet Y."/>
        </authorList>
    </citation>
    <scope>NUCLEOTIDE SEQUENCE</scope>
    <source>
        <strain evidence="5">RBIC_L_NR</strain>
    </source>
</reference>
<dbReference type="InterPro" id="IPR043129">
    <property type="entry name" value="ATPase_NBD"/>
</dbReference>
<dbReference type="FunFam" id="3.30.420.40:FF:000096">
    <property type="entry name" value="xylulose kinase"/>
    <property type="match status" value="1"/>
</dbReference>
<dbReference type="InterPro" id="IPR018485">
    <property type="entry name" value="FGGY_C"/>
</dbReference>
<protein>
    <recommendedName>
        <fullName evidence="4">Carbohydrate kinase FGGY C-terminal domain-containing protein</fullName>
    </recommendedName>
</protein>
<keyword evidence="6" id="KW-1185">Reference proteome</keyword>
<evidence type="ECO:0000256" key="1">
    <source>
        <dbReference type="ARBA" id="ARBA00009156"/>
    </source>
</evidence>
<dbReference type="GO" id="GO:0005829">
    <property type="term" value="C:cytosol"/>
    <property type="evidence" value="ECO:0007669"/>
    <property type="project" value="TreeGrafter"/>
</dbReference>
<dbReference type="EMBL" id="JANEYF010000289">
    <property type="protein sequence ID" value="KAJ8970915.1"/>
    <property type="molecule type" value="Genomic_DNA"/>
</dbReference>
<dbReference type="PANTHER" id="PTHR10196">
    <property type="entry name" value="SUGAR KINASE"/>
    <property type="match status" value="1"/>
</dbReference>
<comment type="similarity">
    <text evidence="1">Belongs to the FGGY kinase family.</text>
</comment>
<evidence type="ECO:0000256" key="2">
    <source>
        <dbReference type="ARBA" id="ARBA00022679"/>
    </source>
</evidence>
<dbReference type="GO" id="GO:0005997">
    <property type="term" value="P:xylulose metabolic process"/>
    <property type="evidence" value="ECO:0007669"/>
    <property type="project" value="TreeGrafter"/>
</dbReference>
<proteinExistence type="inferred from homology"/>
<evidence type="ECO:0000313" key="6">
    <source>
        <dbReference type="Proteomes" id="UP001162156"/>
    </source>
</evidence>
<dbReference type="Pfam" id="PF02782">
    <property type="entry name" value="FGGY_C"/>
    <property type="match status" value="1"/>
</dbReference>
<feature type="domain" description="Carbohydrate kinase FGGY C-terminal" evidence="4">
    <location>
        <begin position="15"/>
        <end position="196"/>
    </location>
</feature>
<dbReference type="GO" id="GO:0004856">
    <property type="term" value="F:D-xylulokinase activity"/>
    <property type="evidence" value="ECO:0007669"/>
    <property type="project" value="TreeGrafter"/>
</dbReference>
<evidence type="ECO:0000256" key="3">
    <source>
        <dbReference type="ARBA" id="ARBA00022777"/>
    </source>
</evidence>